<name>A0A7J6N3F0_PERCH</name>
<feature type="compositionally biased region" description="Basic and acidic residues" evidence="1">
    <location>
        <begin position="153"/>
        <end position="167"/>
    </location>
</feature>
<accession>A0A7J6N3F0</accession>
<evidence type="ECO:0000313" key="3">
    <source>
        <dbReference type="Proteomes" id="UP000591131"/>
    </source>
</evidence>
<evidence type="ECO:0000313" key="2">
    <source>
        <dbReference type="EMBL" id="KAF4677461.1"/>
    </source>
</evidence>
<dbReference type="AlphaFoldDB" id="A0A7J6N3F0"/>
<feature type="region of interest" description="Disordered" evidence="1">
    <location>
        <begin position="219"/>
        <end position="256"/>
    </location>
</feature>
<sequence length="425" mass="47740">MSPIITEIIEQPTKVNEGAEDMPTTPRHDDQDAADAIETPGKEATSPGEQSTHVDATSPGEEEDKVDADEQQAAGPVVEEGQDVEDEEKTASDDGRSSDVLPAIPLDNSADGDAADHDDRKWKNWSDDEEAGWKRGASKWNNNGRGNRSWQNDNDKWKKNENGRWVEDKDEQAGDASKERKWKKDENGKWVEITDITDEKTYWIKDKNGKWVEINNEGYDKERNDPWKSTMEEREMVEEKKESKEEREKRRQEEAAKFADPTVIAELEKEHALVLSRVVDEKRKFQEKFEQLSRVIQAAEVRQKDMNLAGHNLIHQLKAALEDFDKADKGEGGALEEALKAIPGGNLQAEEPAAPAGFEWRRVEKVNIASRGPPLPSQEEIYAQAVNFGQVRSSSDLRHGLATGVVEVEEATTVDRVASHLNGPK</sequence>
<feature type="compositionally biased region" description="Basic and acidic residues" evidence="1">
    <location>
        <begin position="176"/>
        <end position="187"/>
    </location>
</feature>
<gene>
    <name evidence="2" type="ORF">FOL47_001276</name>
</gene>
<dbReference type="Proteomes" id="UP000591131">
    <property type="component" value="Unassembled WGS sequence"/>
</dbReference>
<keyword evidence="3" id="KW-1185">Reference proteome</keyword>
<proteinExistence type="predicted"/>
<feature type="compositionally biased region" description="Acidic residues" evidence="1">
    <location>
        <begin position="60"/>
        <end position="70"/>
    </location>
</feature>
<dbReference type="EMBL" id="JAAPAO010000013">
    <property type="protein sequence ID" value="KAF4677461.1"/>
    <property type="molecule type" value="Genomic_DNA"/>
</dbReference>
<feature type="compositionally biased region" description="Basic and acidic residues" evidence="1">
    <location>
        <begin position="114"/>
        <end position="126"/>
    </location>
</feature>
<protein>
    <submittedName>
        <fullName evidence="2">Uncharacterized protein</fullName>
    </submittedName>
</protein>
<reference evidence="2 3" key="1">
    <citation type="submission" date="2020-04" db="EMBL/GenBank/DDBJ databases">
        <title>Perkinsus chesapeaki whole genome sequence.</title>
        <authorList>
            <person name="Bogema D.R."/>
        </authorList>
    </citation>
    <scope>NUCLEOTIDE SEQUENCE [LARGE SCALE GENOMIC DNA]</scope>
    <source>
        <strain evidence="2">ATCC PRA-425</strain>
    </source>
</reference>
<organism evidence="2 3">
    <name type="scientific">Perkinsus chesapeaki</name>
    <name type="common">Clam parasite</name>
    <name type="synonym">Perkinsus andrewsi</name>
    <dbReference type="NCBI Taxonomy" id="330153"/>
    <lineage>
        <taxon>Eukaryota</taxon>
        <taxon>Sar</taxon>
        <taxon>Alveolata</taxon>
        <taxon>Perkinsozoa</taxon>
        <taxon>Perkinsea</taxon>
        <taxon>Perkinsida</taxon>
        <taxon>Perkinsidae</taxon>
        <taxon>Perkinsus</taxon>
    </lineage>
</organism>
<feature type="region of interest" description="Disordered" evidence="1">
    <location>
        <begin position="1"/>
        <end position="187"/>
    </location>
</feature>
<evidence type="ECO:0000256" key="1">
    <source>
        <dbReference type="SAM" id="MobiDB-lite"/>
    </source>
</evidence>
<dbReference type="OrthoDB" id="466989at2759"/>
<feature type="compositionally biased region" description="Polar residues" evidence="1">
    <location>
        <begin position="139"/>
        <end position="152"/>
    </location>
</feature>
<comment type="caution">
    <text evidence="2">The sequence shown here is derived from an EMBL/GenBank/DDBJ whole genome shotgun (WGS) entry which is preliminary data.</text>
</comment>